<evidence type="ECO:0000256" key="1">
    <source>
        <dbReference type="SAM" id="MobiDB-lite"/>
    </source>
</evidence>
<organism evidence="2">
    <name type="scientific">Anguilla anguilla</name>
    <name type="common">European freshwater eel</name>
    <name type="synonym">Muraena anguilla</name>
    <dbReference type="NCBI Taxonomy" id="7936"/>
    <lineage>
        <taxon>Eukaryota</taxon>
        <taxon>Metazoa</taxon>
        <taxon>Chordata</taxon>
        <taxon>Craniata</taxon>
        <taxon>Vertebrata</taxon>
        <taxon>Euteleostomi</taxon>
        <taxon>Actinopterygii</taxon>
        <taxon>Neopterygii</taxon>
        <taxon>Teleostei</taxon>
        <taxon>Anguilliformes</taxon>
        <taxon>Anguillidae</taxon>
        <taxon>Anguilla</taxon>
    </lineage>
</organism>
<dbReference type="EMBL" id="GBXM01012162">
    <property type="protein sequence ID" value="JAH96415.1"/>
    <property type="molecule type" value="Transcribed_RNA"/>
</dbReference>
<feature type="compositionally biased region" description="Polar residues" evidence="1">
    <location>
        <begin position="28"/>
        <end position="39"/>
    </location>
</feature>
<protein>
    <submittedName>
        <fullName evidence="2">Uncharacterized protein</fullName>
    </submittedName>
</protein>
<name>A0A0E9X3G0_ANGAN</name>
<feature type="region of interest" description="Disordered" evidence="1">
    <location>
        <begin position="1"/>
        <end position="39"/>
    </location>
</feature>
<reference evidence="2" key="2">
    <citation type="journal article" date="2015" name="Fish Shellfish Immunol.">
        <title>Early steps in the European eel (Anguilla anguilla)-Vibrio vulnificus interaction in the gills: Role of the RtxA13 toxin.</title>
        <authorList>
            <person name="Callol A."/>
            <person name="Pajuelo D."/>
            <person name="Ebbesson L."/>
            <person name="Teles M."/>
            <person name="MacKenzie S."/>
            <person name="Amaro C."/>
        </authorList>
    </citation>
    <scope>NUCLEOTIDE SEQUENCE</scope>
</reference>
<proteinExistence type="predicted"/>
<dbReference type="AlphaFoldDB" id="A0A0E9X3G0"/>
<feature type="compositionally biased region" description="Low complexity" evidence="1">
    <location>
        <begin position="11"/>
        <end position="27"/>
    </location>
</feature>
<reference evidence="2" key="1">
    <citation type="submission" date="2014-11" db="EMBL/GenBank/DDBJ databases">
        <authorList>
            <person name="Amaro Gonzalez C."/>
        </authorList>
    </citation>
    <scope>NUCLEOTIDE SEQUENCE</scope>
</reference>
<sequence length="87" mass="9304">MLGGRLCAETDSGPSDPASSSDPNSTSRVQQINRSKSSPILTVVGLHPNCTQKKYRSHTLSPQGATEIAVGHFSHRLSKEIKQSKSS</sequence>
<evidence type="ECO:0000313" key="2">
    <source>
        <dbReference type="EMBL" id="JAH96415.1"/>
    </source>
</evidence>
<accession>A0A0E9X3G0</accession>